<reference evidence="11 12" key="1">
    <citation type="journal article" date="2010" name="Nature">
        <title>The Ectocarpus genome and the independent evolution of multicellularity in brown algae.</title>
        <authorList>
            <person name="Cock J.M."/>
            <person name="Sterck L."/>
            <person name="Rouze P."/>
            <person name="Scornet D."/>
            <person name="Allen A.E."/>
            <person name="Amoutzias G."/>
            <person name="Anthouard V."/>
            <person name="Artiguenave F."/>
            <person name="Aury J.M."/>
            <person name="Badger J.H."/>
            <person name="Beszteri B."/>
            <person name="Billiau K."/>
            <person name="Bonnet E."/>
            <person name="Bothwell J.H."/>
            <person name="Bowler C."/>
            <person name="Boyen C."/>
            <person name="Brownlee C."/>
            <person name="Carrano C.J."/>
            <person name="Charrier B."/>
            <person name="Cho G.Y."/>
            <person name="Coelho S.M."/>
            <person name="Collen J."/>
            <person name="Corre E."/>
            <person name="Da Silva C."/>
            <person name="Delage L."/>
            <person name="Delaroque N."/>
            <person name="Dittami S.M."/>
            <person name="Doulbeau S."/>
            <person name="Elias M."/>
            <person name="Farnham G."/>
            <person name="Gachon C.M."/>
            <person name="Gschloessl B."/>
            <person name="Heesch S."/>
            <person name="Jabbari K."/>
            <person name="Jubin C."/>
            <person name="Kawai H."/>
            <person name="Kimura K."/>
            <person name="Kloareg B."/>
            <person name="Kupper F.C."/>
            <person name="Lang D."/>
            <person name="Le Bail A."/>
            <person name="Leblanc C."/>
            <person name="Lerouge P."/>
            <person name="Lohr M."/>
            <person name="Lopez P.J."/>
            <person name="Martens C."/>
            <person name="Maumus F."/>
            <person name="Michel G."/>
            <person name="Miranda-Saavedra D."/>
            <person name="Morales J."/>
            <person name="Moreau H."/>
            <person name="Motomura T."/>
            <person name="Nagasato C."/>
            <person name="Napoli C.A."/>
            <person name="Nelson D.R."/>
            <person name="Nyvall-Collen P."/>
            <person name="Peters A.F."/>
            <person name="Pommier C."/>
            <person name="Potin P."/>
            <person name="Poulain J."/>
            <person name="Quesneville H."/>
            <person name="Read B."/>
            <person name="Rensing S.A."/>
            <person name="Ritter A."/>
            <person name="Rousvoal S."/>
            <person name="Samanta M."/>
            <person name="Samson G."/>
            <person name="Schroeder D.C."/>
            <person name="Segurens B."/>
            <person name="Strittmatter M."/>
            <person name="Tonon T."/>
            <person name="Tregear J.W."/>
            <person name="Valentin K."/>
            <person name="von Dassow P."/>
            <person name="Yamagishi T."/>
            <person name="Van de Peer Y."/>
            <person name="Wincker P."/>
        </authorList>
    </citation>
    <scope>NUCLEOTIDE SEQUENCE [LARGE SCALE GENOMIC DNA]</scope>
    <source>
        <strain evidence="12">Ec32 / CCAP1310/4</strain>
    </source>
</reference>
<keyword evidence="7" id="KW-0472">Membrane</keyword>
<keyword evidence="5" id="KW-0653">Protein transport</keyword>
<evidence type="ECO:0000256" key="3">
    <source>
        <dbReference type="ARBA" id="ARBA00020975"/>
    </source>
</evidence>
<dbReference type="eggNOG" id="KOG0412">
    <property type="taxonomic scope" value="Eukaryota"/>
</dbReference>
<dbReference type="GO" id="GO:0015031">
    <property type="term" value="P:protein transport"/>
    <property type="evidence" value="ECO:0007669"/>
    <property type="project" value="UniProtKB-KW"/>
</dbReference>
<dbReference type="InterPro" id="IPR048682">
    <property type="entry name" value="COG4"/>
</dbReference>
<dbReference type="STRING" id="2880.D7FT87"/>
<evidence type="ECO:0000256" key="9">
    <source>
        <dbReference type="SAM" id="MobiDB-lite"/>
    </source>
</evidence>
<evidence type="ECO:0000256" key="1">
    <source>
        <dbReference type="ARBA" id="ARBA00004395"/>
    </source>
</evidence>
<dbReference type="Pfam" id="PF08318">
    <property type="entry name" value="COG4_m"/>
    <property type="match status" value="1"/>
</dbReference>
<keyword evidence="6" id="KW-0333">Golgi apparatus</keyword>
<name>D7FT87_ECTSI</name>
<dbReference type="InParanoid" id="D7FT87"/>
<dbReference type="InterPro" id="IPR013167">
    <property type="entry name" value="COG4_M"/>
</dbReference>
<evidence type="ECO:0000256" key="4">
    <source>
        <dbReference type="ARBA" id="ARBA00022448"/>
    </source>
</evidence>
<evidence type="ECO:0000313" key="11">
    <source>
        <dbReference type="EMBL" id="CBJ31353.1"/>
    </source>
</evidence>
<keyword evidence="4" id="KW-0813">Transport</keyword>
<dbReference type="Pfam" id="PF20662">
    <property type="entry name" value="COG4_C"/>
    <property type="match status" value="1"/>
</dbReference>
<evidence type="ECO:0000256" key="6">
    <source>
        <dbReference type="ARBA" id="ARBA00023034"/>
    </source>
</evidence>
<proteinExistence type="inferred from homology"/>
<dbReference type="InterPro" id="IPR048680">
    <property type="entry name" value="COG4_N"/>
</dbReference>
<feature type="domain" description="COG4 transport protein middle alpha-helical bundle" evidence="10">
    <location>
        <begin position="215"/>
        <end position="568"/>
    </location>
</feature>
<evidence type="ECO:0000256" key="7">
    <source>
        <dbReference type="ARBA" id="ARBA00023136"/>
    </source>
</evidence>
<dbReference type="EMBL" id="FN649741">
    <property type="protein sequence ID" value="CBJ31353.1"/>
    <property type="molecule type" value="Genomic_DNA"/>
</dbReference>
<dbReference type="SMART" id="SM00762">
    <property type="entry name" value="Cog4"/>
    <property type="match status" value="1"/>
</dbReference>
<evidence type="ECO:0000256" key="5">
    <source>
        <dbReference type="ARBA" id="ARBA00022927"/>
    </source>
</evidence>
<protein>
    <recommendedName>
        <fullName evidence="3">Conserved oligomeric Golgi complex subunit 4</fullName>
    </recommendedName>
    <alternativeName>
        <fullName evidence="8">Component of oligomeric Golgi complex 4</fullName>
    </alternativeName>
</protein>
<sequence>MSARASRLRLEEELRNISEQEERLDGEVNQLLQAKAAATGPGAPEELPPAVALSNGHHPPKAGAAAAAAAPTEVGGGADAKTPQDVDNGTVVVVAAGGAAADGEGGLAQCLEELSGSVPDFPGLQEKAGALLAQIEDGHGMAERVSRSVRRLDDIQMRVQRALALVEDVINLRGCAEGVRAAVQAGDLAEAATYVRRFREIDAGALADSGEMVDMDEAVRGLSSAVLERFETAVLDMDEPGIAAACPLLAPLGLATRGQELYLGFARRALEAELEAGSGDGSLPATQGLPAIYNTSAAFLRRQVPVAAAGLAPCLGDVALVRVVTRECGDRAATVLEKHLREQSVASWAADGVEGWGVAGAAGGGGAAGGTEGGGGGGGGSAAAAAAAEVLGKADALLEELAVLTQHTESYDRFVKFLVMEVESAHPSQEEFDATRAPTNGEDGESKTAGGGGGAAAAERPSVLPAPILEPVMPARTRLQEAGAEVAVYYSQIEGQLLEASVSKAIAVDEVAPGAAASSCAEDAFFVAQRCAKRALATGHAGAASAVVNHVGNTLGVDLLEALVRKVKSTLSTLPAGGGGTLDLTIKQLGQIDFTDLASLKDQLQMDNWEGMGAGLASDLTSSATAAISNIRRTGAGAVPGVSGGISAGGGGLGSTPGGAGMSGAGGGRPDASSAMMGGGVSGGAGGAGGGIGGNMNSNECLVYVNTLEACSTFAVRLREMLERDASAAFGGGAGGGGGGAGHDAERVMSCLQGLGSTRALFTRAASDCLEEVLNRLRQVLRTVVSSHLGEKSAVSYQLSENQYAANEAEDPYAHALVEYLRLLLEPYRPPGGLSDSLFLELLTLVAGYLAKRMEIALKKRLFTQLGGLQLDKDLRCVMGFFTQQAGRGAREPFSRLAQMSLLLNLERPQDAMDYWEPGSPLQAQLTADEVVSVLQQREDFAREDLASLVLPESYKG</sequence>
<comment type="subcellular location">
    <subcellularLocation>
        <location evidence="1">Golgi apparatus membrane</location>
        <topology evidence="1">Peripheral membrane protein</topology>
    </subcellularLocation>
</comment>
<gene>
    <name evidence="11" type="ORF">Esi_0246_0030</name>
</gene>
<dbReference type="PANTHER" id="PTHR24016">
    <property type="entry name" value="CONSERVED OLIGOMERIC GOLGI COMPLEX SUBUNIT 4"/>
    <property type="match status" value="1"/>
</dbReference>
<keyword evidence="12" id="KW-1185">Reference proteome</keyword>
<dbReference type="GO" id="GO:0000139">
    <property type="term" value="C:Golgi membrane"/>
    <property type="evidence" value="ECO:0007669"/>
    <property type="project" value="UniProtKB-SubCell"/>
</dbReference>
<comment type="similarity">
    <text evidence="2">Belongs to the COG4 family.</text>
</comment>
<dbReference type="Gene3D" id="1.20.58.1970">
    <property type="match status" value="1"/>
</dbReference>
<dbReference type="EMBL" id="FN648427">
    <property type="protein sequence ID" value="CBJ31353.1"/>
    <property type="molecule type" value="Genomic_DNA"/>
</dbReference>
<evidence type="ECO:0000313" key="12">
    <source>
        <dbReference type="Proteomes" id="UP000002630"/>
    </source>
</evidence>
<evidence type="ECO:0000259" key="10">
    <source>
        <dbReference type="SMART" id="SM00762"/>
    </source>
</evidence>
<evidence type="ECO:0000256" key="8">
    <source>
        <dbReference type="ARBA" id="ARBA00031340"/>
    </source>
</evidence>
<dbReference type="InterPro" id="IPR048684">
    <property type="entry name" value="COG4_C"/>
</dbReference>
<dbReference type="OMA" id="HINMSTP"/>
<evidence type="ECO:0000256" key="2">
    <source>
        <dbReference type="ARBA" id="ARBA00009215"/>
    </source>
</evidence>
<dbReference type="Pfam" id="PF20663">
    <property type="entry name" value="COG4_N"/>
    <property type="match status" value="1"/>
</dbReference>
<dbReference type="PANTHER" id="PTHR24016:SF0">
    <property type="entry name" value="CONSERVED OLIGOMERIC GOLGI COMPLEX SUBUNIT 4"/>
    <property type="match status" value="1"/>
</dbReference>
<feature type="compositionally biased region" description="Low complexity" evidence="9">
    <location>
        <begin position="62"/>
        <end position="73"/>
    </location>
</feature>
<feature type="region of interest" description="Disordered" evidence="9">
    <location>
        <begin position="35"/>
        <end position="83"/>
    </location>
</feature>
<organism evidence="11 12">
    <name type="scientific">Ectocarpus siliculosus</name>
    <name type="common">Brown alga</name>
    <name type="synonym">Conferva siliculosa</name>
    <dbReference type="NCBI Taxonomy" id="2880"/>
    <lineage>
        <taxon>Eukaryota</taxon>
        <taxon>Sar</taxon>
        <taxon>Stramenopiles</taxon>
        <taxon>Ochrophyta</taxon>
        <taxon>PX clade</taxon>
        <taxon>Phaeophyceae</taxon>
        <taxon>Ectocarpales</taxon>
        <taxon>Ectocarpaceae</taxon>
        <taxon>Ectocarpus</taxon>
    </lineage>
</organism>
<accession>D7FT87</accession>
<dbReference type="AlphaFoldDB" id="D7FT87"/>
<dbReference type="OrthoDB" id="47059at2759"/>
<dbReference type="Proteomes" id="UP000002630">
    <property type="component" value="Linkage Group LG16"/>
</dbReference>
<feature type="region of interest" description="Disordered" evidence="9">
    <location>
        <begin position="427"/>
        <end position="459"/>
    </location>
</feature>